<dbReference type="Pfam" id="PF00078">
    <property type="entry name" value="RVT_1"/>
    <property type="match status" value="1"/>
</dbReference>
<gene>
    <name evidence="3" type="primary">AUGUSTUS-3.0.2_04208</name>
    <name evidence="3" type="ORF">TcasGA2_TC004208</name>
</gene>
<evidence type="ECO:0000256" key="1">
    <source>
        <dbReference type="SAM" id="MobiDB-lite"/>
    </source>
</evidence>
<dbReference type="Proteomes" id="UP000007266">
    <property type="component" value="Unassembled WGS sequence"/>
</dbReference>
<feature type="domain" description="Reverse transcriptase" evidence="2">
    <location>
        <begin position="522"/>
        <end position="771"/>
    </location>
</feature>
<evidence type="ECO:0000313" key="4">
    <source>
        <dbReference type="Proteomes" id="UP000007266"/>
    </source>
</evidence>
<dbReference type="HOGENOM" id="CLU_000680_38_1_1"/>
<dbReference type="Gene3D" id="3.60.10.10">
    <property type="entry name" value="Endonuclease/exonuclease/phosphatase"/>
    <property type="match status" value="1"/>
</dbReference>
<dbReference type="OMA" id="ICNIANA"/>
<evidence type="ECO:0000313" key="3">
    <source>
        <dbReference type="EMBL" id="EFA12510.2"/>
    </source>
</evidence>
<dbReference type="STRING" id="7070.D7EM17"/>
<dbReference type="eggNOG" id="KOG1075">
    <property type="taxonomic scope" value="Eukaryota"/>
</dbReference>
<accession>D7EM17</accession>
<feature type="region of interest" description="Disordered" evidence="1">
    <location>
        <begin position="53"/>
        <end position="108"/>
    </location>
</feature>
<dbReference type="PROSITE" id="PS50878">
    <property type="entry name" value="RT_POL"/>
    <property type="match status" value="1"/>
</dbReference>
<dbReference type="SUPFAM" id="SSF56219">
    <property type="entry name" value="DNase I-like"/>
    <property type="match status" value="1"/>
</dbReference>
<dbReference type="InterPro" id="IPR005135">
    <property type="entry name" value="Endo/exonuclease/phosphatase"/>
</dbReference>
<dbReference type="Pfam" id="PF14529">
    <property type="entry name" value="Exo_endo_phos_2"/>
    <property type="match status" value="1"/>
</dbReference>
<keyword evidence="3" id="KW-0548">Nucleotidyltransferase</keyword>
<dbReference type="CDD" id="cd01650">
    <property type="entry name" value="RT_nLTR_like"/>
    <property type="match status" value="1"/>
</dbReference>
<dbReference type="InterPro" id="IPR043502">
    <property type="entry name" value="DNA/RNA_pol_sf"/>
</dbReference>
<dbReference type="SUPFAM" id="SSF56672">
    <property type="entry name" value="DNA/RNA polymerases"/>
    <property type="match status" value="1"/>
</dbReference>
<reference evidence="3 4" key="1">
    <citation type="journal article" date="2008" name="Nature">
        <title>The genome of the model beetle and pest Tribolium castaneum.</title>
        <authorList>
            <consortium name="Tribolium Genome Sequencing Consortium"/>
            <person name="Richards S."/>
            <person name="Gibbs R.A."/>
            <person name="Weinstock G.M."/>
            <person name="Brown S.J."/>
            <person name="Denell R."/>
            <person name="Beeman R.W."/>
            <person name="Gibbs R."/>
            <person name="Beeman R.W."/>
            <person name="Brown S.J."/>
            <person name="Bucher G."/>
            <person name="Friedrich M."/>
            <person name="Grimmelikhuijzen C.J."/>
            <person name="Klingler M."/>
            <person name="Lorenzen M."/>
            <person name="Richards S."/>
            <person name="Roth S."/>
            <person name="Schroder R."/>
            <person name="Tautz D."/>
            <person name="Zdobnov E.M."/>
            <person name="Muzny D."/>
            <person name="Gibbs R.A."/>
            <person name="Weinstock G.M."/>
            <person name="Attaway T."/>
            <person name="Bell S."/>
            <person name="Buhay C.J."/>
            <person name="Chandrabose M.N."/>
            <person name="Chavez D."/>
            <person name="Clerk-Blankenburg K.P."/>
            <person name="Cree A."/>
            <person name="Dao M."/>
            <person name="Davis C."/>
            <person name="Chacko J."/>
            <person name="Dinh H."/>
            <person name="Dugan-Rocha S."/>
            <person name="Fowler G."/>
            <person name="Garner T.T."/>
            <person name="Garnes J."/>
            <person name="Gnirke A."/>
            <person name="Hawes A."/>
            <person name="Hernandez J."/>
            <person name="Hines S."/>
            <person name="Holder M."/>
            <person name="Hume J."/>
            <person name="Jhangiani S.N."/>
            <person name="Joshi V."/>
            <person name="Khan Z.M."/>
            <person name="Jackson L."/>
            <person name="Kovar C."/>
            <person name="Kowis A."/>
            <person name="Lee S."/>
            <person name="Lewis L.R."/>
            <person name="Margolis J."/>
            <person name="Morgan M."/>
            <person name="Nazareth L.V."/>
            <person name="Nguyen N."/>
            <person name="Okwuonu G."/>
            <person name="Parker D."/>
            <person name="Richards S."/>
            <person name="Ruiz S.J."/>
            <person name="Santibanez J."/>
            <person name="Savard J."/>
            <person name="Scherer S.E."/>
            <person name="Schneider B."/>
            <person name="Sodergren E."/>
            <person name="Tautz D."/>
            <person name="Vattahil S."/>
            <person name="Villasana D."/>
            <person name="White C.S."/>
            <person name="Wright R."/>
            <person name="Park Y."/>
            <person name="Beeman R.W."/>
            <person name="Lord J."/>
            <person name="Oppert B."/>
            <person name="Lorenzen M."/>
            <person name="Brown S."/>
            <person name="Wang L."/>
            <person name="Savard J."/>
            <person name="Tautz D."/>
            <person name="Richards S."/>
            <person name="Weinstock G."/>
            <person name="Gibbs R.A."/>
            <person name="Liu Y."/>
            <person name="Worley K."/>
            <person name="Weinstock G."/>
            <person name="Elsik C.G."/>
            <person name="Reese J.T."/>
            <person name="Elhaik E."/>
            <person name="Landan G."/>
            <person name="Graur D."/>
            <person name="Arensburger P."/>
            <person name="Atkinson P."/>
            <person name="Beeman R.W."/>
            <person name="Beidler J."/>
            <person name="Brown S.J."/>
            <person name="Demuth J.P."/>
            <person name="Drury D.W."/>
            <person name="Du Y.Z."/>
            <person name="Fujiwara H."/>
            <person name="Lorenzen M."/>
            <person name="Maselli V."/>
            <person name="Osanai M."/>
            <person name="Park Y."/>
            <person name="Robertson H.M."/>
            <person name="Tu Z."/>
            <person name="Wang J.J."/>
            <person name="Wang S."/>
            <person name="Richards S."/>
            <person name="Song H."/>
            <person name="Zhang L."/>
            <person name="Sodergren E."/>
            <person name="Werner D."/>
            <person name="Stanke M."/>
            <person name="Morgenstern B."/>
            <person name="Solovyev V."/>
            <person name="Kosarev P."/>
            <person name="Brown G."/>
            <person name="Chen H.C."/>
            <person name="Ermolaeva O."/>
            <person name="Hlavina W."/>
            <person name="Kapustin Y."/>
            <person name="Kiryutin B."/>
            <person name="Kitts P."/>
            <person name="Maglott D."/>
            <person name="Pruitt K."/>
            <person name="Sapojnikov V."/>
            <person name="Souvorov A."/>
            <person name="Mackey A.J."/>
            <person name="Waterhouse R.M."/>
            <person name="Wyder S."/>
            <person name="Zdobnov E.M."/>
            <person name="Zdobnov E.M."/>
            <person name="Wyder S."/>
            <person name="Kriventseva E.V."/>
            <person name="Kadowaki T."/>
            <person name="Bork P."/>
            <person name="Aranda M."/>
            <person name="Bao R."/>
            <person name="Beermann A."/>
            <person name="Berns N."/>
            <person name="Bolognesi R."/>
            <person name="Bonneton F."/>
            <person name="Bopp D."/>
            <person name="Brown S.J."/>
            <person name="Bucher G."/>
            <person name="Butts T."/>
            <person name="Chaumot A."/>
            <person name="Denell R.E."/>
            <person name="Ferrier D.E."/>
            <person name="Friedrich M."/>
            <person name="Gordon C.M."/>
            <person name="Jindra M."/>
            <person name="Klingler M."/>
            <person name="Lan Q."/>
            <person name="Lattorff H.M."/>
            <person name="Laudet V."/>
            <person name="von Levetsow C."/>
            <person name="Liu Z."/>
            <person name="Lutz R."/>
            <person name="Lynch J.A."/>
            <person name="da Fonseca R.N."/>
            <person name="Posnien N."/>
            <person name="Reuter R."/>
            <person name="Roth S."/>
            <person name="Savard J."/>
            <person name="Schinko J.B."/>
            <person name="Schmitt C."/>
            <person name="Schoppmeier M."/>
            <person name="Schroder R."/>
            <person name="Shippy T.D."/>
            <person name="Simonnet F."/>
            <person name="Marques-Souza H."/>
            <person name="Tautz D."/>
            <person name="Tomoyasu Y."/>
            <person name="Trauner J."/>
            <person name="Van der Zee M."/>
            <person name="Vervoort M."/>
            <person name="Wittkopp N."/>
            <person name="Wimmer E.A."/>
            <person name="Yang X."/>
            <person name="Jones A.K."/>
            <person name="Sattelle D.B."/>
            <person name="Ebert P.R."/>
            <person name="Nelson D."/>
            <person name="Scott J.G."/>
            <person name="Beeman R.W."/>
            <person name="Muthukrishnan S."/>
            <person name="Kramer K.J."/>
            <person name="Arakane Y."/>
            <person name="Beeman R.W."/>
            <person name="Zhu Q."/>
            <person name="Hogenkamp D."/>
            <person name="Dixit R."/>
            <person name="Oppert B."/>
            <person name="Jiang H."/>
            <person name="Zou Z."/>
            <person name="Marshall J."/>
            <person name="Elpidina E."/>
            <person name="Vinokurov K."/>
            <person name="Oppert C."/>
            <person name="Zou Z."/>
            <person name="Evans J."/>
            <person name="Lu Z."/>
            <person name="Zhao P."/>
            <person name="Sumathipala N."/>
            <person name="Altincicek B."/>
            <person name="Vilcinskas A."/>
            <person name="Williams M."/>
            <person name="Hultmark D."/>
            <person name="Hetru C."/>
            <person name="Jiang H."/>
            <person name="Grimmelikhuijzen C.J."/>
            <person name="Hauser F."/>
            <person name="Cazzamali G."/>
            <person name="Williamson M."/>
            <person name="Park Y."/>
            <person name="Li B."/>
            <person name="Tanaka Y."/>
            <person name="Predel R."/>
            <person name="Neupert S."/>
            <person name="Schachtner J."/>
            <person name="Verleyen P."/>
            <person name="Raible F."/>
            <person name="Bork P."/>
            <person name="Friedrich M."/>
            <person name="Walden K.K."/>
            <person name="Robertson H.M."/>
            <person name="Angeli S."/>
            <person name="Foret S."/>
            <person name="Bucher G."/>
            <person name="Schuetz S."/>
            <person name="Maleszka R."/>
            <person name="Wimmer E.A."/>
            <person name="Beeman R.W."/>
            <person name="Lorenzen M."/>
            <person name="Tomoyasu Y."/>
            <person name="Miller S.C."/>
            <person name="Grossmann D."/>
            <person name="Bucher G."/>
        </authorList>
    </citation>
    <scope>NUCLEOTIDE SEQUENCE [LARGE SCALE GENOMIC DNA]</scope>
    <source>
        <strain evidence="3 4">Georgia GA2</strain>
    </source>
</reference>
<keyword evidence="4" id="KW-1185">Reference proteome</keyword>
<dbReference type="InterPro" id="IPR000477">
    <property type="entry name" value="RT_dom"/>
</dbReference>
<organism evidence="3 4">
    <name type="scientific">Tribolium castaneum</name>
    <name type="common">Red flour beetle</name>
    <dbReference type="NCBI Taxonomy" id="7070"/>
    <lineage>
        <taxon>Eukaryota</taxon>
        <taxon>Metazoa</taxon>
        <taxon>Ecdysozoa</taxon>
        <taxon>Arthropoda</taxon>
        <taxon>Hexapoda</taxon>
        <taxon>Insecta</taxon>
        <taxon>Pterygota</taxon>
        <taxon>Neoptera</taxon>
        <taxon>Endopterygota</taxon>
        <taxon>Coleoptera</taxon>
        <taxon>Polyphaga</taxon>
        <taxon>Cucujiformia</taxon>
        <taxon>Tenebrionidae</taxon>
        <taxon>Tenebrionidae incertae sedis</taxon>
        <taxon>Tribolium</taxon>
    </lineage>
</organism>
<dbReference type="EMBL" id="KQ973412">
    <property type="protein sequence ID" value="EFA12510.2"/>
    <property type="molecule type" value="Genomic_DNA"/>
</dbReference>
<name>D7EM17_TRICA</name>
<keyword evidence="3" id="KW-0808">Transferase</keyword>
<reference evidence="3 4" key="2">
    <citation type="journal article" date="2010" name="Nucleic Acids Res.">
        <title>BeetleBase in 2010: revisions to provide comprehensive genomic information for Tribolium castaneum.</title>
        <authorList>
            <person name="Kim H.S."/>
            <person name="Murphy T."/>
            <person name="Xia J."/>
            <person name="Caragea D."/>
            <person name="Park Y."/>
            <person name="Beeman R.W."/>
            <person name="Lorenzen M.D."/>
            <person name="Butcher S."/>
            <person name="Manak J.R."/>
            <person name="Brown S.J."/>
        </authorList>
    </citation>
    <scope>NUCLEOTIDE SEQUENCE [LARGE SCALE GENOMIC DNA]</scope>
    <source>
        <strain evidence="3 4">Georgia GA2</strain>
    </source>
</reference>
<dbReference type="InterPro" id="IPR036691">
    <property type="entry name" value="Endo/exonu/phosph_ase_sf"/>
</dbReference>
<protein>
    <submittedName>
        <fullName evidence="3">Putative RNA-directed DNA polymerase from transposon X-element-like Protein</fullName>
    </submittedName>
</protein>
<keyword evidence="3" id="KW-0695">RNA-directed DNA polymerase</keyword>
<dbReference type="AlphaFoldDB" id="D7EM17"/>
<sequence length="829" mass="92302">MRRRSESEPAQHIYCQERKEPPKCANCNGPHTANYRGCPQFPKLKKTAALKTTAPAKVVAPKAAAPQKAAAPKTAAPKKAAAPKPTAAPKVVAPKANPNATKGKGGVDESLMGANQLIQNSFQVAFWNANGLRAARNELEEFVDRLQLDIVLVCETKLQPQTTDPKIRDFTLHRADRGIGPGGGTAIFVSNRIKHSVLATPDLRNMEAVGINVATANGPLRLFACYNRPQIPILEEDLQTLFDGNTPTIAAGDFNAKHINWGSRRSNRNGNILNGFTDQHLDISVMAPVEPTFYRNSDGTADILDVAIVKNVVHQVRLTAINDLSSDHNPVLMQIGNEANDPIHLVNNFGTIPPIRSTKEIDEDRAEANRLRWEVRKALSDFRNERWEAKLQSLTTEDNSVWRMSRVLRSDRKPLPPIHSENGIVFTDEEKAEAFALSMSRQCSLNLTNADLDHVEEIEDHVESIATEDPDEPLTPTTPEEVSGVIRKLKKRKASGPDEISNRALKNLPLKVIVELTGILNAMLSFRYFPQRWKMATVIFIPKPGKDPKFPQNHRPISLLSAVGKVAKRLIRSRLLQLTQERHIVPDEQFGFRSNHSTTDQLLRVVEHASISIERKQVTGAVFLDVAKAFDAVWHDRLIYKLHQTGIPLAMVQMIRSFLDGRRFQVRINNSVSDPQDLEAGVPQGSVLSPLLYSIFTHDIPKTDRTTLAIYADDTAILTRSKQPYMATRYLQESVERIENWCRRVSSDGFVRMFNADIPWSDQVKYLGVILDKKLSFGPHLDYALAKGKMATGMLRSIVSPLSIQRPVVWSQQPIASTGEDADDGGILP</sequence>
<feature type="compositionally biased region" description="Low complexity" evidence="1">
    <location>
        <begin position="53"/>
        <end position="100"/>
    </location>
</feature>
<dbReference type="PANTHER" id="PTHR33273">
    <property type="entry name" value="DOMAIN-CONTAINING PROTEIN, PUTATIVE-RELATED"/>
    <property type="match status" value="1"/>
</dbReference>
<evidence type="ECO:0000259" key="2">
    <source>
        <dbReference type="PROSITE" id="PS50878"/>
    </source>
</evidence>
<dbReference type="InParanoid" id="D7EM17"/>
<dbReference type="GO" id="GO:0003964">
    <property type="term" value="F:RNA-directed DNA polymerase activity"/>
    <property type="evidence" value="ECO:0007669"/>
    <property type="project" value="UniProtKB-KW"/>
</dbReference>
<dbReference type="PANTHER" id="PTHR33273:SF2">
    <property type="entry name" value="ENDONUCLEASE_EXONUCLEASE_PHOSPHATASE DOMAIN-CONTAINING PROTEIN"/>
    <property type="match status" value="1"/>
</dbReference>
<proteinExistence type="predicted"/>